<dbReference type="SUPFAM" id="SSF50998">
    <property type="entry name" value="Quinoprotein alcohol dehydrogenase-like"/>
    <property type="match status" value="1"/>
</dbReference>
<evidence type="ECO:0000313" key="16">
    <source>
        <dbReference type="Proteomes" id="UP000006671"/>
    </source>
</evidence>
<protein>
    <recommendedName>
        <fullName evidence="4">ER membrane protein complex subunit 1</fullName>
    </recommendedName>
</protein>
<evidence type="ECO:0000256" key="9">
    <source>
        <dbReference type="ARBA" id="ARBA00023136"/>
    </source>
</evidence>
<comment type="similarity">
    <text evidence="2">Belongs to the EMC1 family.</text>
</comment>
<dbReference type="RefSeq" id="XP_002682358.1">
    <property type="nucleotide sequence ID" value="XM_002682312.1"/>
</dbReference>
<keyword evidence="7" id="KW-0256">Endoplasmic reticulum</keyword>
<dbReference type="STRING" id="5762.D2V123"/>
<feature type="chain" id="PRO_5003038253" description="ER membrane protein complex subunit 1" evidence="12">
    <location>
        <begin position="28"/>
        <end position="923"/>
    </location>
</feature>
<dbReference type="InParanoid" id="D2V123"/>
<name>D2V123_NAEGR</name>
<keyword evidence="10" id="KW-0325">Glycoprotein</keyword>
<dbReference type="KEGG" id="ngr:NAEGRDRAFT_78106"/>
<dbReference type="PANTHER" id="PTHR21573">
    <property type="entry name" value="ER MEMBRANE PROTEIN COMPLEX SUBUNIT 1"/>
    <property type="match status" value="1"/>
</dbReference>
<keyword evidence="5 11" id="KW-0812">Transmembrane</keyword>
<gene>
    <name evidence="15" type="ORF">NAEGRDRAFT_78106</name>
</gene>
<dbReference type="GO" id="GO:0034975">
    <property type="term" value="P:protein folding in endoplasmic reticulum"/>
    <property type="evidence" value="ECO:0007669"/>
    <property type="project" value="TreeGrafter"/>
</dbReference>
<dbReference type="InterPro" id="IPR011678">
    <property type="entry name" value="EMC1_C"/>
</dbReference>
<keyword evidence="9 11" id="KW-0472">Membrane</keyword>
<evidence type="ECO:0000256" key="12">
    <source>
        <dbReference type="SAM" id="SignalP"/>
    </source>
</evidence>
<feature type="domain" description="ER membrane protein complex subunit 1 C-terminal" evidence="13">
    <location>
        <begin position="698"/>
        <end position="921"/>
    </location>
</feature>
<evidence type="ECO:0000313" key="15">
    <source>
        <dbReference type="EMBL" id="EFC49614.1"/>
    </source>
</evidence>
<accession>D2V123</accession>
<evidence type="ECO:0000256" key="6">
    <source>
        <dbReference type="ARBA" id="ARBA00022729"/>
    </source>
</evidence>
<proteinExistence type="inferred from homology"/>
<dbReference type="OrthoDB" id="28092at2759"/>
<keyword evidence="8 11" id="KW-1133">Transmembrane helix</keyword>
<evidence type="ECO:0000259" key="14">
    <source>
        <dbReference type="Pfam" id="PF25293"/>
    </source>
</evidence>
<dbReference type="Gene3D" id="2.130.10.10">
    <property type="entry name" value="YVTN repeat-like/Quinoprotein amine dehydrogenase"/>
    <property type="match status" value="1"/>
</dbReference>
<dbReference type="InterPro" id="IPR011047">
    <property type="entry name" value="Quinoprotein_ADH-like_sf"/>
</dbReference>
<evidence type="ECO:0000256" key="3">
    <source>
        <dbReference type="ARBA" id="ARBA00011276"/>
    </source>
</evidence>
<dbReference type="FunCoup" id="D2V123">
    <property type="interactions" value="267"/>
</dbReference>
<dbReference type="InterPro" id="IPR026895">
    <property type="entry name" value="EMC1"/>
</dbReference>
<organism evidence="16">
    <name type="scientific">Naegleria gruberi</name>
    <name type="common">Amoeba</name>
    <dbReference type="NCBI Taxonomy" id="5762"/>
    <lineage>
        <taxon>Eukaryota</taxon>
        <taxon>Discoba</taxon>
        <taxon>Heterolobosea</taxon>
        <taxon>Tetramitia</taxon>
        <taxon>Eutetramitia</taxon>
        <taxon>Vahlkampfiidae</taxon>
        <taxon>Naegleria</taxon>
    </lineage>
</organism>
<feature type="transmembrane region" description="Helical" evidence="11">
    <location>
        <begin position="889"/>
        <end position="912"/>
    </location>
</feature>
<evidence type="ECO:0000256" key="4">
    <source>
        <dbReference type="ARBA" id="ARBA00020824"/>
    </source>
</evidence>
<keyword evidence="6 12" id="KW-0732">Signal</keyword>
<dbReference type="Pfam" id="PF25293">
    <property type="entry name" value="Beta-prop_EMC1_N"/>
    <property type="match status" value="1"/>
</dbReference>
<dbReference type="Proteomes" id="UP000006671">
    <property type="component" value="Unassembled WGS sequence"/>
</dbReference>
<comment type="subcellular location">
    <subcellularLocation>
        <location evidence="1">Endoplasmic reticulum membrane</location>
        <topology evidence="1">Single-pass type I membrane protein</topology>
    </subcellularLocation>
</comment>
<dbReference type="PANTHER" id="PTHR21573:SF0">
    <property type="entry name" value="ER MEMBRANE PROTEIN COMPLEX SUBUNIT 1"/>
    <property type="match status" value="1"/>
</dbReference>
<dbReference type="eggNOG" id="KOG2103">
    <property type="taxonomic scope" value="Eukaryota"/>
</dbReference>
<evidence type="ECO:0000256" key="8">
    <source>
        <dbReference type="ARBA" id="ARBA00022989"/>
    </source>
</evidence>
<sequence>MKSATITSSSLLMMATLLFIIISSASAILQSEANTFDWMKENVGRVKLVESGFSNKALSVVATNKAVLAGLSIRTGELIWRRVFNDDENIDRLYSIGNDKIASLSSSSSKRYVRVWNALDGSLLYDINSLSSSSDILSLGEKVIISTGSTLLLKDIKTGAEKWKVSSSNERVVFAKLVLLEKNVNAIQAELSADSNTISKLVVKALNTDSGALTVKSTIDLSSFSLTVESLNDYTGEQVIFKTTNKLIYFNVNTSESKEEDISQPEKISSSTNLDGTTYHASIQEQTATTIKIVVKKANDVLVQYDAPLDIKKHGKAQSIFFQLFKNLESNNNQLIHRFIVVTEDDSIIGFKENQQLWKREESLASVDEIKFVEFPVHHTVKSGNGVASFGNRISTQIVQATDLIQKAIDYVNALSGKKNNGEGGDESLRFVQDRLGFQKLVILKSKTGKILALHTSDGHLVWSLFIKGELEKHIDTSSTLKINLFITKDQVLKDDIKIRSQATIIVSDNKKSVAIVIDALNGQVLTVTPLPYVYTDAVLLPTTSEDRVHPLLLVDTELNVHIFPETKEIIQNVKSFPLNIHFHTRDAAQGKLSGYIWNVNQTKLTNTWSVSLNSPIVAFASPQALLNENIYTGIIVTASGNVLYKYLNPSMFAVATIEKEATEYPVLRVYVIDGTTGEVLHQIHNEDAVGPVNMVLDENTLVYQYTNAKQMRHELTTVELFNNGTDFQKKGFGSILMEKLFGSKEAGVFTSFGYSKPTSRKNTYILPFGVRSIGVTKTTIGVTNKQFILSLTNDQIYLVDKKIIDARRPRNPTAASDEIAEGLMPYNPYIPFVSLNVPTYNKPVSRVKHIQTSPSILESTTLMASSGLDVFFTRLSPSKKFDILNEDFSYAMLIISTSALFISVFVAKYLANKKEVQLKWSM</sequence>
<dbReference type="GeneID" id="8855498"/>
<keyword evidence="16" id="KW-1185">Reference proteome</keyword>
<dbReference type="InterPro" id="IPR058545">
    <property type="entry name" value="Beta-prop_EMC1_1st"/>
</dbReference>
<dbReference type="Pfam" id="PF07774">
    <property type="entry name" value="EMC1_C"/>
    <property type="match status" value="1"/>
</dbReference>
<dbReference type="OMA" id="WSIMPLN"/>
<evidence type="ECO:0000256" key="11">
    <source>
        <dbReference type="SAM" id="Phobius"/>
    </source>
</evidence>
<evidence type="ECO:0000256" key="1">
    <source>
        <dbReference type="ARBA" id="ARBA00004115"/>
    </source>
</evidence>
<comment type="subunit">
    <text evidence="3">Component of the ER membrane protein complex (EMC).</text>
</comment>
<dbReference type="AlphaFoldDB" id="D2V123"/>
<evidence type="ECO:0000256" key="2">
    <source>
        <dbReference type="ARBA" id="ARBA00007904"/>
    </source>
</evidence>
<reference evidence="15 16" key="1">
    <citation type="journal article" date="2010" name="Cell">
        <title>The genome of Naegleria gruberi illuminates early eukaryotic versatility.</title>
        <authorList>
            <person name="Fritz-Laylin L.K."/>
            <person name="Prochnik S.E."/>
            <person name="Ginger M.L."/>
            <person name="Dacks J.B."/>
            <person name="Carpenter M.L."/>
            <person name="Field M.C."/>
            <person name="Kuo A."/>
            <person name="Paredez A."/>
            <person name="Chapman J."/>
            <person name="Pham J."/>
            <person name="Shu S."/>
            <person name="Neupane R."/>
            <person name="Cipriano M."/>
            <person name="Mancuso J."/>
            <person name="Tu H."/>
            <person name="Salamov A."/>
            <person name="Lindquist E."/>
            <person name="Shapiro H."/>
            <person name="Lucas S."/>
            <person name="Grigoriev I.V."/>
            <person name="Cande W.Z."/>
            <person name="Fulton C."/>
            <person name="Rokhsar D.S."/>
            <person name="Dawson S.C."/>
        </authorList>
    </citation>
    <scope>NUCLEOTIDE SEQUENCE [LARGE SCALE GENOMIC DNA]</scope>
    <source>
        <strain evidence="15 16">NEG-M</strain>
    </source>
</reference>
<evidence type="ECO:0000256" key="5">
    <source>
        <dbReference type="ARBA" id="ARBA00022692"/>
    </source>
</evidence>
<dbReference type="EMBL" id="GG738847">
    <property type="protein sequence ID" value="EFC49614.1"/>
    <property type="molecule type" value="Genomic_DNA"/>
</dbReference>
<evidence type="ECO:0000259" key="13">
    <source>
        <dbReference type="Pfam" id="PF07774"/>
    </source>
</evidence>
<feature type="domain" description="EMC1 first beta-propeller" evidence="14">
    <location>
        <begin position="32"/>
        <end position="226"/>
    </location>
</feature>
<evidence type="ECO:0000256" key="10">
    <source>
        <dbReference type="ARBA" id="ARBA00023180"/>
    </source>
</evidence>
<dbReference type="VEuPathDB" id="AmoebaDB:NAEGRDRAFT_78106"/>
<dbReference type="GO" id="GO:0072546">
    <property type="term" value="C:EMC complex"/>
    <property type="evidence" value="ECO:0007669"/>
    <property type="project" value="InterPro"/>
</dbReference>
<feature type="signal peptide" evidence="12">
    <location>
        <begin position="1"/>
        <end position="27"/>
    </location>
</feature>
<evidence type="ECO:0000256" key="7">
    <source>
        <dbReference type="ARBA" id="ARBA00022824"/>
    </source>
</evidence>
<dbReference type="InterPro" id="IPR015943">
    <property type="entry name" value="WD40/YVTN_repeat-like_dom_sf"/>
</dbReference>